<comment type="caution">
    <text evidence="1">The sequence shown here is derived from an EMBL/GenBank/DDBJ whole genome shotgun (WGS) entry which is preliminary data.</text>
</comment>
<reference evidence="1 2" key="1">
    <citation type="submission" date="2019-08" db="EMBL/GenBank/DDBJ databases">
        <title>Genone of Arthrobacter echini P9.</title>
        <authorList>
            <person name="Bowman J.P."/>
        </authorList>
    </citation>
    <scope>NUCLEOTIDE SEQUENCE [LARGE SCALE GENOMIC DNA]</scope>
    <source>
        <strain evidence="1 2">P9</strain>
    </source>
</reference>
<accession>A0A5D0XUE4</accession>
<dbReference type="SUPFAM" id="SSF46785">
    <property type="entry name" value="Winged helix' DNA-binding domain"/>
    <property type="match status" value="1"/>
</dbReference>
<evidence type="ECO:0000313" key="1">
    <source>
        <dbReference type="EMBL" id="TYD00433.1"/>
    </source>
</evidence>
<keyword evidence="2" id="KW-1185">Reference proteome</keyword>
<gene>
    <name evidence="1" type="ORF">FQ377_03025</name>
</gene>
<dbReference type="RefSeq" id="WP_148599735.1">
    <property type="nucleotide sequence ID" value="NZ_VSLD01000001.1"/>
</dbReference>
<dbReference type="EMBL" id="VSLD01000001">
    <property type="protein sequence ID" value="TYD00433.1"/>
    <property type="molecule type" value="Genomic_DNA"/>
</dbReference>
<dbReference type="InterPro" id="IPR036390">
    <property type="entry name" value="WH_DNA-bd_sf"/>
</dbReference>
<dbReference type="PANTHER" id="PTHR37463:SF1">
    <property type="entry name" value="DUF2256 DOMAIN-CONTAINING PROTEIN"/>
    <property type="match status" value="1"/>
</dbReference>
<dbReference type="Proteomes" id="UP000323410">
    <property type="component" value="Unassembled WGS sequence"/>
</dbReference>
<name>A0A5D0XUE4_9MICC</name>
<dbReference type="OrthoDB" id="34459at2"/>
<dbReference type="Gene3D" id="1.10.10.10">
    <property type="entry name" value="Winged helix-like DNA-binding domain superfamily/Winged helix DNA-binding domain"/>
    <property type="match status" value="1"/>
</dbReference>
<dbReference type="Pfam" id="PF11625">
    <property type="entry name" value="DUF3253"/>
    <property type="match status" value="1"/>
</dbReference>
<sequence>MHSTGSGSHETKDCRSCGRRIEWRKKWERNWDSIAYCSDACRARKVRSIDVELEAWLLARLTSTPRGGAVDPADAAQALGADATALREPARSAARRLVNRGLAEMVQRGVVVDPSTGKGPVSLRLPR</sequence>
<organism evidence="1 2">
    <name type="scientific">Arthrobacter echini</name>
    <dbReference type="NCBI Taxonomy" id="1529066"/>
    <lineage>
        <taxon>Bacteria</taxon>
        <taxon>Bacillati</taxon>
        <taxon>Actinomycetota</taxon>
        <taxon>Actinomycetes</taxon>
        <taxon>Micrococcales</taxon>
        <taxon>Micrococcaceae</taxon>
        <taxon>Arthrobacter</taxon>
    </lineage>
</organism>
<proteinExistence type="predicted"/>
<dbReference type="InterPro" id="IPR036388">
    <property type="entry name" value="WH-like_DNA-bd_sf"/>
</dbReference>
<protein>
    <submittedName>
        <fullName evidence="1">DUF2256 domain-containing protein</fullName>
    </submittedName>
</protein>
<dbReference type="InterPro" id="IPR017136">
    <property type="entry name" value="UCP037205"/>
</dbReference>
<dbReference type="Pfam" id="PF10013">
    <property type="entry name" value="DUF2256"/>
    <property type="match status" value="1"/>
</dbReference>
<evidence type="ECO:0000313" key="2">
    <source>
        <dbReference type="Proteomes" id="UP000323410"/>
    </source>
</evidence>
<dbReference type="AlphaFoldDB" id="A0A5D0XUE4"/>
<dbReference type="PANTHER" id="PTHR37463">
    <property type="entry name" value="GSL3115 PROTEIN"/>
    <property type="match status" value="1"/>
</dbReference>
<dbReference type="InterPro" id="IPR021660">
    <property type="entry name" value="DUF3253"/>
</dbReference>